<gene>
    <name evidence="3" type="ORF">CRN52_16240</name>
</gene>
<keyword evidence="1" id="KW-0732">Signal</keyword>
<dbReference type="EMBL" id="PDGH01000113">
    <property type="protein sequence ID" value="POB45524.1"/>
    <property type="molecule type" value="Genomic_DNA"/>
</dbReference>
<dbReference type="Pfam" id="PF26610">
    <property type="entry name" value="YbbD_head"/>
    <property type="match status" value="1"/>
</dbReference>
<evidence type="ECO:0000256" key="1">
    <source>
        <dbReference type="SAM" id="SignalP"/>
    </source>
</evidence>
<comment type="caution">
    <text evidence="3">The sequence shown here is derived from an EMBL/GenBank/DDBJ whole genome shotgun (WGS) entry which is preliminary data.</text>
</comment>
<feature type="chain" id="PRO_5015453208" description="YbbD head domain-containing protein" evidence="1">
    <location>
        <begin position="26"/>
        <end position="124"/>
    </location>
</feature>
<protein>
    <recommendedName>
        <fullName evidence="2">YbbD head domain-containing protein</fullName>
    </recommendedName>
</protein>
<evidence type="ECO:0000259" key="2">
    <source>
        <dbReference type="Pfam" id="PF26610"/>
    </source>
</evidence>
<reference evidence="3 4" key="1">
    <citation type="journal article" date="2018" name="Front. Microbiol.">
        <title>Phylogeny of Vibrio vulnificus from the Analysis of the Core-Genome: Implications for Intra-Species Taxonomy.</title>
        <authorList>
            <person name="Roig F.J."/>
            <person name="Gonzalez-Candelas F."/>
            <person name="Sanjuan E."/>
            <person name="Fouz B."/>
            <person name="Feil E.J."/>
            <person name="Llorens C."/>
            <person name="Baker-Austin C."/>
            <person name="Oliver J.D."/>
            <person name="Danin-Poleg Y."/>
            <person name="Gibas C.J."/>
            <person name="Kashi Y."/>
            <person name="Gulig P.A."/>
            <person name="Morrison S.S."/>
            <person name="Amaro C."/>
        </authorList>
    </citation>
    <scope>NUCLEOTIDE SEQUENCE [LARGE SCALE GENOMIC DNA]</scope>
    <source>
        <strain evidence="3 4">CECT4608</strain>
    </source>
</reference>
<dbReference type="PROSITE" id="PS51257">
    <property type="entry name" value="PROKAR_LIPOPROTEIN"/>
    <property type="match status" value="1"/>
</dbReference>
<dbReference type="Proteomes" id="UP000237466">
    <property type="component" value="Unassembled WGS sequence"/>
</dbReference>
<dbReference type="AlphaFoldDB" id="A0A2S3R036"/>
<evidence type="ECO:0000313" key="3">
    <source>
        <dbReference type="EMBL" id="POB45524.1"/>
    </source>
</evidence>
<feature type="signal peptide" evidence="1">
    <location>
        <begin position="1"/>
        <end position="25"/>
    </location>
</feature>
<feature type="domain" description="YbbD head" evidence="2">
    <location>
        <begin position="21"/>
        <end position="70"/>
    </location>
</feature>
<proteinExistence type="predicted"/>
<organism evidence="3 4">
    <name type="scientific">Vibrio vulnificus</name>
    <dbReference type="NCBI Taxonomy" id="672"/>
    <lineage>
        <taxon>Bacteria</taxon>
        <taxon>Pseudomonadati</taxon>
        <taxon>Pseudomonadota</taxon>
        <taxon>Gammaproteobacteria</taxon>
        <taxon>Vibrionales</taxon>
        <taxon>Vibrionaceae</taxon>
        <taxon>Vibrio</taxon>
    </lineage>
</organism>
<sequence length="124" mass="14322">MDRPMKARFLLLLLVLAGCSDIVQSHYDNYQQAQADQLFERGWLPDVLPVSTTQIEVANDLDNNTSQGSFVIAEKEMAQFLSQLQPLETANQYRFESDNSVWIFTLEEAGKVRYQLNEYHSEMK</sequence>
<dbReference type="RefSeq" id="WP_103200764.1">
    <property type="nucleotide sequence ID" value="NZ_JAKNPQ010000287.1"/>
</dbReference>
<accession>A0A2S3R036</accession>
<name>A0A2S3R036_VIBVL</name>
<dbReference type="InterPro" id="IPR058827">
    <property type="entry name" value="YbbD_head"/>
</dbReference>
<evidence type="ECO:0000313" key="4">
    <source>
        <dbReference type="Proteomes" id="UP000237466"/>
    </source>
</evidence>